<comment type="caution">
    <text evidence="5">The sequence shown here is derived from an EMBL/GenBank/DDBJ whole genome shotgun (WGS) entry which is preliminary data.</text>
</comment>
<dbReference type="InterPro" id="IPR050204">
    <property type="entry name" value="AraC_XylS_family_regulators"/>
</dbReference>
<evidence type="ECO:0000259" key="4">
    <source>
        <dbReference type="PROSITE" id="PS01124"/>
    </source>
</evidence>
<evidence type="ECO:0000256" key="3">
    <source>
        <dbReference type="ARBA" id="ARBA00023163"/>
    </source>
</evidence>
<dbReference type="PROSITE" id="PS01124">
    <property type="entry name" value="HTH_ARAC_FAMILY_2"/>
    <property type="match status" value="1"/>
</dbReference>
<gene>
    <name evidence="5" type="ORF">NOG11_04495</name>
</gene>
<organism evidence="5 6">
    <name type="scientific">Parvularcula maris</name>
    <dbReference type="NCBI Taxonomy" id="2965077"/>
    <lineage>
        <taxon>Bacteria</taxon>
        <taxon>Pseudomonadati</taxon>
        <taxon>Pseudomonadota</taxon>
        <taxon>Alphaproteobacteria</taxon>
        <taxon>Parvularculales</taxon>
        <taxon>Parvularculaceae</taxon>
        <taxon>Parvularcula</taxon>
    </lineage>
</organism>
<evidence type="ECO:0000313" key="5">
    <source>
        <dbReference type="EMBL" id="MCQ8184640.1"/>
    </source>
</evidence>
<dbReference type="Pfam" id="PF12833">
    <property type="entry name" value="HTH_18"/>
    <property type="match status" value="1"/>
</dbReference>
<dbReference type="AlphaFoldDB" id="A0A9X2L7R9"/>
<evidence type="ECO:0000313" key="6">
    <source>
        <dbReference type="Proteomes" id="UP001142610"/>
    </source>
</evidence>
<dbReference type="InterPro" id="IPR018060">
    <property type="entry name" value="HTH_AraC"/>
</dbReference>
<dbReference type="Gene3D" id="1.10.10.60">
    <property type="entry name" value="Homeodomain-like"/>
    <property type="match status" value="1"/>
</dbReference>
<name>A0A9X2L7R9_9PROT</name>
<feature type="domain" description="HTH araC/xylS-type" evidence="4">
    <location>
        <begin position="142"/>
        <end position="239"/>
    </location>
</feature>
<dbReference type="GO" id="GO:0003700">
    <property type="term" value="F:DNA-binding transcription factor activity"/>
    <property type="evidence" value="ECO:0007669"/>
    <property type="project" value="InterPro"/>
</dbReference>
<dbReference type="PANTHER" id="PTHR46796:SF12">
    <property type="entry name" value="HTH-TYPE DNA-BINDING TRANSCRIPTIONAL ACTIVATOR EUTR"/>
    <property type="match status" value="1"/>
</dbReference>
<dbReference type="EMBL" id="JANIBC010000002">
    <property type="protein sequence ID" value="MCQ8184640.1"/>
    <property type="molecule type" value="Genomic_DNA"/>
</dbReference>
<accession>A0A9X2L7R9</accession>
<dbReference type="SMART" id="SM00342">
    <property type="entry name" value="HTH_ARAC"/>
    <property type="match status" value="1"/>
</dbReference>
<evidence type="ECO:0000256" key="2">
    <source>
        <dbReference type="ARBA" id="ARBA00023125"/>
    </source>
</evidence>
<keyword evidence="6" id="KW-1185">Reference proteome</keyword>
<dbReference type="InterPro" id="IPR009057">
    <property type="entry name" value="Homeodomain-like_sf"/>
</dbReference>
<dbReference type="PROSITE" id="PS00041">
    <property type="entry name" value="HTH_ARAC_FAMILY_1"/>
    <property type="match status" value="1"/>
</dbReference>
<dbReference type="InterPro" id="IPR018062">
    <property type="entry name" value="HTH_AraC-typ_CS"/>
</dbReference>
<dbReference type="PANTHER" id="PTHR46796">
    <property type="entry name" value="HTH-TYPE TRANSCRIPTIONAL ACTIVATOR RHAS-RELATED"/>
    <property type="match status" value="1"/>
</dbReference>
<evidence type="ECO:0000256" key="1">
    <source>
        <dbReference type="ARBA" id="ARBA00023015"/>
    </source>
</evidence>
<sequence>MSVKLVREGEEYYEIGPKRLRLPAGALMILETEQPVIGGIRDQAAGLCLSLPPDASGARHSAGSAGWETGFVLRAEDTRLGLALQDLCDRALKGSGDADLPEGFGRWAEAHLLALTQHYALTAPLLGGAKAATGADRVNRASHARVFLADNRHRSVKLTEVAREVGVSPFQLARTFAAAFGETPMGFHRRLRLEAARAELRRGLSVTETSARLGFGSVRAFGRAYAAFFGCPPSEEPRGG</sequence>
<proteinExistence type="predicted"/>
<dbReference type="GO" id="GO:0043565">
    <property type="term" value="F:sequence-specific DNA binding"/>
    <property type="evidence" value="ECO:0007669"/>
    <property type="project" value="InterPro"/>
</dbReference>
<keyword evidence="1" id="KW-0805">Transcription regulation</keyword>
<dbReference type="RefSeq" id="WP_256618489.1">
    <property type="nucleotide sequence ID" value="NZ_JANIBC010000002.1"/>
</dbReference>
<protein>
    <submittedName>
        <fullName evidence="5">Helix-turn-helix transcriptional regulator</fullName>
    </submittedName>
</protein>
<keyword evidence="2" id="KW-0238">DNA-binding</keyword>
<dbReference type="SUPFAM" id="SSF46689">
    <property type="entry name" value="Homeodomain-like"/>
    <property type="match status" value="2"/>
</dbReference>
<dbReference type="Proteomes" id="UP001142610">
    <property type="component" value="Unassembled WGS sequence"/>
</dbReference>
<reference evidence="5" key="1">
    <citation type="submission" date="2022-07" db="EMBL/GenBank/DDBJ databases">
        <title>Parvularcula maris sp. nov., an algicidal bacterium isolated from seawater.</title>
        <authorList>
            <person name="Li F."/>
        </authorList>
    </citation>
    <scope>NUCLEOTIDE SEQUENCE</scope>
    <source>
        <strain evidence="5">BGMRC 0090</strain>
    </source>
</reference>
<keyword evidence="3" id="KW-0804">Transcription</keyword>